<keyword evidence="2" id="KW-1185">Reference proteome</keyword>
<name>A0AAQ3QT86_9BACT</name>
<evidence type="ECO:0000313" key="1">
    <source>
        <dbReference type="EMBL" id="WOO43433.1"/>
    </source>
</evidence>
<proteinExistence type="predicted"/>
<accession>A0AAQ3QT86</accession>
<dbReference type="Proteomes" id="UP001304300">
    <property type="component" value="Chromosome"/>
</dbReference>
<dbReference type="RefSeq" id="WP_317835988.1">
    <property type="nucleotide sequence ID" value="NZ_CP136920.1"/>
</dbReference>
<dbReference type="AlphaFoldDB" id="A0AAQ3QT86"/>
<sequence>MMKKFLDICGFVLIFSCISATLQGKQNWGETPYNQVATGPFSGIFVIQDKIEERKHYLKFVAIYKDKIGVYMAKEIDVIPKNGKTRAVPWIDDPELQSGSHTTFSDLGEKILVTQGELLSIEENGHFLTMKIPFADKDIKYFVQQVYLGDRKK</sequence>
<dbReference type="EMBL" id="CP136920">
    <property type="protein sequence ID" value="WOO43433.1"/>
    <property type="molecule type" value="Genomic_DNA"/>
</dbReference>
<reference evidence="1 2" key="1">
    <citation type="submission" date="2023-10" db="EMBL/GenBank/DDBJ databases">
        <title>Rubellicoccus peritrichatus gen. nov., sp. nov., isolated from an algae of coral reef tank.</title>
        <authorList>
            <person name="Luo J."/>
        </authorList>
    </citation>
    <scope>NUCLEOTIDE SEQUENCE [LARGE SCALE GENOMIC DNA]</scope>
    <source>
        <strain evidence="1 2">CR14</strain>
    </source>
</reference>
<organism evidence="1 2">
    <name type="scientific">Rubellicoccus peritrichatus</name>
    <dbReference type="NCBI Taxonomy" id="3080537"/>
    <lineage>
        <taxon>Bacteria</taxon>
        <taxon>Pseudomonadati</taxon>
        <taxon>Verrucomicrobiota</taxon>
        <taxon>Opitutia</taxon>
        <taxon>Puniceicoccales</taxon>
        <taxon>Cerasicoccaceae</taxon>
        <taxon>Rubellicoccus</taxon>
    </lineage>
</organism>
<protein>
    <submittedName>
        <fullName evidence="1">Uncharacterized protein</fullName>
    </submittedName>
</protein>
<evidence type="ECO:0000313" key="2">
    <source>
        <dbReference type="Proteomes" id="UP001304300"/>
    </source>
</evidence>
<dbReference type="KEGG" id="puo:RZN69_10060"/>
<gene>
    <name evidence="1" type="ORF">RZN69_10060</name>
</gene>